<evidence type="ECO:0000256" key="2">
    <source>
        <dbReference type="ARBA" id="ARBA00022516"/>
    </source>
</evidence>
<dbReference type="Proteomes" id="UP000078046">
    <property type="component" value="Unassembled WGS sequence"/>
</dbReference>
<comment type="catalytic activity">
    <reaction evidence="10">
        <text>a CDP-1,2-diacyl-sn-glycerol + a 1,2-diacyl-sn-glycero-3-phospho-(1'-sn-glycerol) = a cardiolipin + CMP + H(+)</text>
        <dbReference type="Rhea" id="RHEA:32931"/>
        <dbReference type="ChEBI" id="CHEBI:15378"/>
        <dbReference type="ChEBI" id="CHEBI:58332"/>
        <dbReference type="ChEBI" id="CHEBI:60377"/>
        <dbReference type="ChEBI" id="CHEBI:62237"/>
        <dbReference type="ChEBI" id="CHEBI:64716"/>
        <dbReference type="EC" id="2.7.8.41"/>
    </reaction>
</comment>
<dbReference type="EC" id="2.7.8.41" evidence="9"/>
<dbReference type="PANTHER" id="PTHR14269">
    <property type="entry name" value="CDP-DIACYLGLYCEROL--GLYCEROL-3-PHOSPHATE 3-PHOSPHATIDYLTRANSFERASE-RELATED"/>
    <property type="match status" value="1"/>
</dbReference>
<dbReference type="OrthoDB" id="10020554at2759"/>
<evidence type="ECO:0000256" key="6">
    <source>
        <dbReference type="ARBA" id="ARBA00023136"/>
    </source>
</evidence>
<comment type="subcellular location">
    <subcellularLocation>
        <location evidence="1">Membrane</location>
        <topology evidence="1">Multi-pass membrane protein</topology>
    </subcellularLocation>
</comment>
<evidence type="ECO:0000256" key="10">
    <source>
        <dbReference type="ARBA" id="ARBA00047433"/>
    </source>
</evidence>
<evidence type="ECO:0000256" key="1">
    <source>
        <dbReference type="ARBA" id="ARBA00004141"/>
    </source>
</evidence>
<evidence type="ECO:0000256" key="5">
    <source>
        <dbReference type="ARBA" id="ARBA00023098"/>
    </source>
</evidence>
<dbReference type="InterPro" id="IPR043130">
    <property type="entry name" value="CDP-OH_PTrfase_TM_dom"/>
</dbReference>
<sequence>MYNFCKKSVNNKFSRQLCLSNNRKIKKYKICTVPNALSLSRIISTVPVIHCINHDFYWPALIVFTTAAVSDGIDGYIARKYPSQSSRIGSFIDPLADKVLMIGTFSILTIK</sequence>
<dbReference type="EMBL" id="LWCA01001511">
    <property type="protein sequence ID" value="OAF64978.1"/>
    <property type="molecule type" value="Genomic_DNA"/>
</dbReference>
<organism evidence="11 12">
    <name type="scientific">Intoshia linei</name>
    <dbReference type="NCBI Taxonomy" id="1819745"/>
    <lineage>
        <taxon>Eukaryota</taxon>
        <taxon>Metazoa</taxon>
        <taxon>Spiralia</taxon>
        <taxon>Lophotrochozoa</taxon>
        <taxon>Mesozoa</taxon>
        <taxon>Orthonectida</taxon>
        <taxon>Rhopaluridae</taxon>
        <taxon>Intoshia</taxon>
    </lineage>
</organism>
<keyword evidence="6" id="KW-0472">Membrane</keyword>
<protein>
    <recommendedName>
        <fullName evidence="9">cardiolipin synthase (CMP-forming)</fullName>
        <ecNumber evidence="9">2.7.8.41</ecNumber>
    </recommendedName>
</protein>
<evidence type="ECO:0000256" key="8">
    <source>
        <dbReference type="ARBA" id="ARBA00023264"/>
    </source>
</evidence>
<dbReference type="PANTHER" id="PTHR14269:SF11">
    <property type="entry name" value="CDP-DIACYLGLYCEROL--GLYCEROL-3-PHOSPHATE 3-PHOSPHATIDYLTRANSFERASE"/>
    <property type="match status" value="1"/>
</dbReference>
<dbReference type="GO" id="GO:0046474">
    <property type="term" value="P:glycerophospholipid biosynthetic process"/>
    <property type="evidence" value="ECO:0007669"/>
    <property type="project" value="TreeGrafter"/>
</dbReference>
<dbReference type="GO" id="GO:0016020">
    <property type="term" value="C:membrane"/>
    <property type="evidence" value="ECO:0007669"/>
    <property type="project" value="UniProtKB-SubCell"/>
</dbReference>
<evidence type="ECO:0000313" key="11">
    <source>
        <dbReference type="EMBL" id="OAF64978.1"/>
    </source>
</evidence>
<dbReference type="Pfam" id="PF01066">
    <property type="entry name" value="CDP-OH_P_transf"/>
    <property type="match status" value="1"/>
</dbReference>
<name>A0A177ASK5_9BILA</name>
<keyword evidence="5" id="KW-0443">Lipid metabolism</keyword>
<dbReference type="InterPro" id="IPR000462">
    <property type="entry name" value="CDP-OH_P_trans"/>
</dbReference>
<dbReference type="Gene3D" id="1.20.120.1760">
    <property type="match status" value="1"/>
</dbReference>
<evidence type="ECO:0000256" key="7">
    <source>
        <dbReference type="ARBA" id="ARBA00023209"/>
    </source>
</evidence>
<evidence type="ECO:0000256" key="3">
    <source>
        <dbReference type="ARBA" id="ARBA00022692"/>
    </source>
</evidence>
<evidence type="ECO:0000256" key="4">
    <source>
        <dbReference type="ARBA" id="ARBA00022989"/>
    </source>
</evidence>
<proteinExistence type="predicted"/>
<gene>
    <name evidence="11" type="ORF">A3Q56_07310</name>
</gene>
<keyword evidence="12" id="KW-1185">Reference proteome</keyword>
<feature type="non-terminal residue" evidence="11">
    <location>
        <position position="111"/>
    </location>
</feature>
<dbReference type="AlphaFoldDB" id="A0A177ASK5"/>
<dbReference type="GO" id="GO:0043337">
    <property type="term" value="F:cardiolipin synthase (CMP-forming)"/>
    <property type="evidence" value="ECO:0007669"/>
    <property type="project" value="UniProtKB-EC"/>
</dbReference>
<keyword evidence="4" id="KW-1133">Transmembrane helix</keyword>
<keyword evidence="8" id="KW-1208">Phospholipid metabolism</keyword>
<keyword evidence="7" id="KW-0594">Phospholipid biosynthesis</keyword>
<dbReference type="GO" id="GO:0005739">
    <property type="term" value="C:mitochondrion"/>
    <property type="evidence" value="ECO:0007669"/>
    <property type="project" value="TreeGrafter"/>
</dbReference>
<evidence type="ECO:0000256" key="9">
    <source>
        <dbReference type="ARBA" id="ARBA00039001"/>
    </source>
</evidence>
<reference evidence="11 12" key="1">
    <citation type="submission" date="2016-04" db="EMBL/GenBank/DDBJ databases">
        <title>The genome of Intoshia linei affirms orthonectids as highly simplified spiralians.</title>
        <authorList>
            <person name="Mikhailov K.V."/>
            <person name="Slusarev G.S."/>
            <person name="Nikitin M.A."/>
            <person name="Logacheva M.D."/>
            <person name="Penin A."/>
            <person name="Aleoshin V."/>
            <person name="Panchin Y.V."/>
        </authorList>
    </citation>
    <scope>NUCLEOTIDE SEQUENCE [LARGE SCALE GENOMIC DNA]</scope>
    <source>
        <strain evidence="11">Intl2013</strain>
        <tissue evidence="11">Whole animal</tissue>
    </source>
</reference>
<accession>A0A177ASK5</accession>
<keyword evidence="2" id="KW-0444">Lipid biosynthesis</keyword>
<keyword evidence="3" id="KW-0812">Transmembrane</keyword>
<evidence type="ECO:0000313" key="12">
    <source>
        <dbReference type="Proteomes" id="UP000078046"/>
    </source>
</evidence>
<dbReference type="InterPro" id="IPR050324">
    <property type="entry name" value="CDP-alcohol_PTase-I"/>
</dbReference>
<comment type="caution">
    <text evidence="11">The sequence shown here is derived from an EMBL/GenBank/DDBJ whole genome shotgun (WGS) entry which is preliminary data.</text>
</comment>